<dbReference type="EMBL" id="KV427621">
    <property type="protein sequence ID" value="KZT06995.1"/>
    <property type="molecule type" value="Genomic_DNA"/>
</dbReference>
<gene>
    <name evidence="1" type="ORF">LAESUDRAFT_713829</name>
</gene>
<evidence type="ECO:0000313" key="1">
    <source>
        <dbReference type="EMBL" id="KZT06995.1"/>
    </source>
</evidence>
<sequence>MDEETYWLVNFCRSVRALEVIGNMFSNMNMLEVRHSLSQLEQVHQLTLSSIDSTTWISDDFLNALAITFPGVTTLELLDVESCATHIFLHSLYLFLKLSSVHIFNWDRYGEPVLVQPNEELIPDVSLLQNSVITIDTLELRASSYMLLFMKQLSHAQFWLNVRRLSMLWTDDRYQHMFSLLRSFFKAIMGPSLEYLRIAVPGLDFTQTDDLVVELNALPLANLRMFVLDEVYLNPLNVASWNSFLVLNVLELLKKNCPVLEHFKLHLVLNKIGPASRSFYTLAGLFSISSFSPENGPEFIGLTSLDGLYWFLINLTLRDLIQRCSKLDITLALRTDMIDVFYGDMAADAVLAIEHAITSHLRSSYRHKAHSSYALNPTEHSFEVSMDVMFLRSAE</sequence>
<protein>
    <submittedName>
        <fullName evidence="1">Uncharacterized protein</fullName>
    </submittedName>
</protein>
<accession>A0A165EG85</accession>
<dbReference type="GeneID" id="63824049"/>
<dbReference type="Proteomes" id="UP000076871">
    <property type="component" value="Unassembled WGS sequence"/>
</dbReference>
<dbReference type="InParanoid" id="A0A165EG85"/>
<evidence type="ECO:0000313" key="2">
    <source>
        <dbReference type="Proteomes" id="UP000076871"/>
    </source>
</evidence>
<proteinExistence type="predicted"/>
<keyword evidence="2" id="KW-1185">Reference proteome</keyword>
<organism evidence="1 2">
    <name type="scientific">Laetiporus sulphureus 93-53</name>
    <dbReference type="NCBI Taxonomy" id="1314785"/>
    <lineage>
        <taxon>Eukaryota</taxon>
        <taxon>Fungi</taxon>
        <taxon>Dikarya</taxon>
        <taxon>Basidiomycota</taxon>
        <taxon>Agaricomycotina</taxon>
        <taxon>Agaricomycetes</taxon>
        <taxon>Polyporales</taxon>
        <taxon>Laetiporus</taxon>
    </lineage>
</organism>
<name>A0A165EG85_9APHY</name>
<dbReference type="RefSeq" id="XP_040764735.1">
    <property type="nucleotide sequence ID" value="XM_040907020.1"/>
</dbReference>
<reference evidence="1 2" key="1">
    <citation type="journal article" date="2016" name="Mol. Biol. Evol.">
        <title>Comparative Genomics of Early-Diverging Mushroom-Forming Fungi Provides Insights into the Origins of Lignocellulose Decay Capabilities.</title>
        <authorList>
            <person name="Nagy L.G."/>
            <person name="Riley R."/>
            <person name="Tritt A."/>
            <person name="Adam C."/>
            <person name="Daum C."/>
            <person name="Floudas D."/>
            <person name="Sun H."/>
            <person name="Yadav J.S."/>
            <person name="Pangilinan J."/>
            <person name="Larsson K.H."/>
            <person name="Matsuura K."/>
            <person name="Barry K."/>
            <person name="Labutti K."/>
            <person name="Kuo R."/>
            <person name="Ohm R.A."/>
            <person name="Bhattacharya S.S."/>
            <person name="Shirouzu T."/>
            <person name="Yoshinaga Y."/>
            <person name="Martin F.M."/>
            <person name="Grigoriev I.V."/>
            <person name="Hibbett D.S."/>
        </authorList>
    </citation>
    <scope>NUCLEOTIDE SEQUENCE [LARGE SCALE GENOMIC DNA]</scope>
    <source>
        <strain evidence="1 2">93-53</strain>
    </source>
</reference>
<dbReference type="AlphaFoldDB" id="A0A165EG85"/>